<dbReference type="GeneID" id="35001374"/>
<proteinExistence type="predicted"/>
<dbReference type="Proteomes" id="UP000198888">
    <property type="component" value="Unassembled WGS sequence"/>
</dbReference>
<evidence type="ECO:0000313" key="2">
    <source>
        <dbReference type="EMBL" id="SEJ31435.1"/>
    </source>
</evidence>
<dbReference type="OrthoDB" id="340544at2157"/>
<dbReference type="RefSeq" id="WP_089673790.1">
    <property type="nucleotide sequence ID" value="NZ_CP024845.1"/>
</dbReference>
<feature type="region of interest" description="Disordered" evidence="1">
    <location>
        <begin position="48"/>
        <end position="69"/>
    </location>
</feature>
<gene>
    <name evidence="2" type="ORF">SAMN05444271_14514</name>
</gene>
<dbReference type="AlphaFoldDB" id="A0A1H6Y3Q6"/>
<sequence length="69" mass="8587">MTTDYQFPTWFWDPETTDEDRHIWMTQDRCRRQAMRQDTPYARAVRKQIEREQRRQEARSDTVNVADYC</sequence>
<accession>A0A1H6Y3Q6</accession>
<dbReference type="EMBL" id="FNYR01000045">
    <property type="protein sequence ID" value="SEJ31435.1"/>
    <property type="molecule type" value="Genomic_DNA"/>
</dbReference>
<name>A0A1H6Y3Q6_9EURY</name>
<dbReference type="STRING" id="1073996.SAMN05444271_14514"/>
<keyword evidence="3" id="KW-1185">Reference proteome</keyword>
<dbReference type="KEGG" id="hae:halTADL_0556"/>
<evidence type="ECO:0000256" key="1">
    <source>
        <dbReference type="SAM" id="MobiDB-lite"/>
    </source>
</evidence>
<protein>
    <submittedName>
        <fullName evidence="2">Uncharacterized protein</fullName>
    </submittedName>
</protein>
<reference evidence="2 3" key="1">
    <citation type="submission" date="2016-10" db="EMBL/GenBank/DDBJ databases">
        <authorList>
            <person name="de Groot N.N."/>
        </authorList>
    </citation>
    <scope>NUCLEOTIDE SEQUENCE [LARGE SCALE GENOMIC DNA]</scope>
    <source>
        <strain evidence="2 3">DSM 22187</strain>
    </source>
</reference>
<accession>A0A2H4PZ28</accession>
<feature type="compositionally biased region" description="Basic and acidic residues" evidence="1">
    <location>
        <begin position="48"/>
        <end position="60"/>
    </location>
</feature>
<organism evidence="2 3">
    <name type="scientific">Halohasta litchfieldiae</name>
    <dbReference type="NCBI Taxonomy" id="1073996"/>
    <lineage>
        <taxon>Archaea</taxon>
        <taxon>Methanobacteriati</taxon>
        <taxon>Methanobacteriota</taxon>
        <taxon>Stenosarchaea group</taxon>
        <taxon>Halobacteria</taxon>
        <taxon>Halobacteriales</taxon>
        <taxon>Haloferacaceae</taxon>
        <taxon>Halohasta</taxon>
    </lineage>
</organism>
<evidence type="ECO:0000313" key="3">
    <source>
        <dbReference type="Proteomes" id="UP000198888"/>
    </source>
</evidence>